<keyword evidence="3 10" id="KW-0004">4Fe-4S</keyword>
<dbReference type="EC" id="2.5.1.72" evidence="2 10"/>
<evidence type="ECO:0000313" key="11">
    <source>
        <dbReference type="EMBL" id="QDG50159.1"/>
    </source>
</evidence>
<keyword evidence="9 10" id="KW-0411">Iron-sulfur</keyword>
<keyword evidence="4 10" id="KW-0963">Cytoplasm</keyword>
<dbReference type="InterPro" id="IPR003473">
    <property type="entry name" value="NadA"/>
</dbReference>
<keyword evidence="6 10" id="KW-0808">Transferase</keyword>
<keyword evidence="5 10" id="KW-0662">Pyridine nucleotide biosynthesis</keyword>
<protein>
    <recommendedName>
        <fullName evidence="2 10">Quinolinate synthase</fullName>
        <ecNumber evidence="2 10">2.5.1.72</ecNumber>
    </recommendedName>
</protein>
<name>A0A4Y6PPX4_PERCE</name>
<feature type="binding site" evidence="10">
    <location>
        <position position="83"/>
    </location>
    <ligand>
        <name>iminosuccinate</name>
        <dbReference type="ChEBI" id="CHEBI:77875"/>
    </ligand>
</feature>
<dbReference type="GO" id="GO:0046872">
    <property type="term" value="F:metal ion binding"/>
    <property type="evidence" value="ECO:0007669"/>
    <property type="project" value="UniProtKB-KW"/>
</dbReference>
<dbReference type="PANTHER" id="PTHR30573:SF0">
    <property type="entry name" value="QUINOLINATE SYNTHASE, CHLOROPLASTIC"/>
    <property type="match status" value="1"/>
</dbReference>
<comment type="pathway">
    <text evidence="1 10">Cofactor biosynthesis; NAD(+) biosynthesis; quinolinate from iminoaspartate: step 1/1.</text>
</comment>
<comment type="subcellular location">
    <subcellularLocation>
        <location evidence="10">Cytoplasm</location>
    </subcellularLocation>
</comment>
<keyword evidence="8 10" id="KW-0408">Iron</keyword>
<dbReference type="Proteomes" id="UP000315995">
    <property type="component" value="Chromosome"/>
</dbReference>
<dbReference type="HAMAP" id="MF_00568">
    <property type="entry name" value="NadA_type2"/>
    <property type="match status" value="1"/>
</dbReference>
<evidence type="ECO:0000256" key="8">
    <source>
        <dbReference type="ARBA" id="ARBA00023004"/>
    </source>
</evidence>
<sequence length="341" mass="37705">MSHMPAVDTPDHAPLEYTPQVAEATDHIYPKVRHLVTEAEWQLYAPLIDAIDRLKRERNACVLAHNYQAPEIFYGISDYVGDSLGLARQAAQSTADVIVMCGVHFMAETAKLLNPERTVLIPDTEAGCSLAESITPADIRELRRQHPGMPVVTYVNTSAAVKAECDICCTSSNAVEIVESLDSDRVIFLPDGHLARYVASHTDVEIISWRGVCIVHDEFRVSDMRALRRQHPGIRVAVHPECKEEVQHEADVVGSTSQLQGYIDAERPEKIALITECTMSGNLSSQFPDTEFIQPCSLCPYMKKITLAKVYESLRTLEPTVEIPDAIAQGARAALARMLAV</sequence>
<dbReference type="PANTHER" id="PTHR30573">
    <property type="entry name" value="QUINOLINATE SYNTHETASE A"/>
    <property type="match status" value="1"/>
</dbReference>
<feature type="binding site" evidence="10">
    <location>
        <position position="213"/>
    </location>
    <ligand>
        <name>[4Fe-4S] cluster</name>
        <dbReference type="ChEBI" id="CHEBI:49883"/>
    </ligand>
</feature>
<evidence type="ECO:0000256" key="9">
    <source>
        <dbReference type="ARBA" id="ARBA00023014"/>
    </source>
</evidence>
<reference evidence="11 12" key="1">
    <citation type="submission" date="2019-06" db="EMBL/GenBank/DDBJ databases">
        <title>Persicimonas caeni gen. nov., sp. nov., a predatory bacterium isolated from solar saltern.</title>
        <authorList>
            <person name="Wang S."/>
        </authorList>
    </citation>
    <scope>NUCLEOTIDE SEQUENCE [LARGE SCALE GENOMIC DNA]</scope>
    <source>
        <strain evidence="11 12">YN101</strain>
    </source>
</reference>
<evidence type="ECO:0000256" key="2">
    <source>
        <dbReference type="ARBA" id="ARBA00012669"/>
    </source>
</evidence>
<evidence type="ECO:0000256" key="5">
    <source>
        <dbReference type="ARBA" id="ARBA00022642"/>
    </source>
</evidence>
<dbReference type="InterPro" id="IPR036094">
    <property type="entry name" value="NadA_sf"/>
</dbReference>
<feature type="binding site" evidence="10">
    <location>
        <begin position="239"/>
        <end position="241"/>
    </location>
    <ligand>
        <name>iminosuccinate</name>
        <dbReference type="ChEBI" id="CHEBI:77875"/>
    </ligand>
</feature>
<dbReference type="InterPro" id="IPR023066">
    <property type="entry name" value="Quinolinate_synth_type2"/>
</dbReference>
<evidence type="ECO:0000256" key="3">
    <source>
        <dbReference type="ARBA" id="ARBA00022485"/>
    </source>
</evidence>
<dbReference type="GO" id="GO:0051539">
    <property type="term" value="F:4 iron, 4 sulfur cluster binding"/>
    <property type="evidence" value="ECO:0007669"/>
    <property type="project" value="UniProtKB-KW"/>
</dbReference>
<dbReference type="EMBL" id="CP041186">
    <property type="protein sequence ID" value="QDG50159.1"/>
    <property type="molecule type" value="Genomic_DNA"/>
</dbReference>
<dbReference type="OrthoDB" id="9801204at2"/>
<comment type="cofactor">
    <cofactor evidence="10">
        <name>[4Fe-4S] cluster</name>
        <dbReference type="ChEBI" id="CHEBI:49883"/>
    </cofactor>
    <text evidence="10">Binds 1 [4Fe-4S] cluster per subunit.</text>
</comment>
<evidence type="ECO:0000256" key="6">
    <source>
        <dbReference type="ARBA" id="ARBA00022679"/>
    </source>
</evidence>
<dbReference type="NCBIfam" id="TIGR00550">
    <property type="entry name" value="nadA"/>
    <property type="match status" value="1"/>
</dbReference>
<accession>A0A4Y6PPX4</accession>
<accession>A0A5B8Y0G4</accession>
<comment type="similarity">
    <text evidence="10">Belongs to the quinolinate synthase family. Type 2 subfamily.</text>
</comment>
<dbReference type="RefSeq" id="WP_141196655.1">
    <property type="nucleotide sequence ID" value="NZ_CP041186.1"/>
</dbReference>
<organism evidence="11 12">
    <name type="scientific">Persicimonas caeni</name>
    <dbReference type="NCBI Taxonomy" id="2292766"/>
    <lineage>
        <taxon>Bacteria</taxon>
        <taxon>Deltaproteobacteria</taxon>
        <taxon>Bradymonadales</taxon>
        <taxon>Bradymonadaceae</taxon>
        <taxon>Persicimonas</taxon>
    </lineage>
</organism>
<comment type="function">
    <text evidence="10">Catalyzes the condensation of iminoaspartate with dihydroxyacetone phosphate to form quinolinate.</text>
</comment>
<dbReference type="UniPathway" id="UPA00253">
    <property type="reaction ID" value="UER00327"/>
</dbReference>
<dbReference type="AlphaFoldDB" id="A0A4Y6PPX4"/>
<evidence type="ECO:0000313" key="12">
    <source>
        <dbReference type="Proteomes" id="UP000315995"/>
    </source>
</evidence>
<dbReference type="SUPFAM" id="SSF142754">
    <property type="entry name" value="NadA-like"/>
    <property type="match status" value="1"/>
</dbReference>
<dbReference type="NCBIfam" id="NF006878">
    <property type="entry name" value="PRK09375.1-2"/>
    <property type="match status" value="1"/>
</dbReference>
<keyword evidence="12" id="KW-1185">Reference proteome</keyword>
<dbReference type="GO" id="GO:0008987">
    <property type="term" value="F:quinolinate synthetase A activity"/>
    <property type="evidence" value="ECO:0007669"/>
    <property type="project" value="UniProtKB-UniRule"/>
</dbReference>
<dbReference type="Pfam" id="PF02445">
    <property type="entry name" value="NadA"/>
    <property type="match status" value="1"/>
</dbReference>
<evidence type="ECO:0000256" key="1">
    <source>
        <dbReference type="ARBA" id="ARBA00005065"/>
    </source>
</evidence>
<feature type="binding site" evidence="10">
    <location>
        <position position="171"/>
    </location>
    <ligand>
        <name>iminosuccinate</name>
        <dbReference type="ChEBI" id="CHEBI:77875"/>
    </ligand>
</feature>
<feature type="binding site" evidence="10">
    <location>
        <position position="256"/>
    </location>
    <ligand>
        <name>iminosuccinate</name>
        <dbReference type="ChEBI" id="CHEBI:77875"/>
    </ligand>
</feature>
<comment type="catalytic activity">
    <reaction evidence="10">
        <text>iminosuccinate + dihydroxyacetone phosphate = quinolinate + phosphate + 2 H2O + H(+)</text>
        <dbReference type="Rhea" id="RHEA:25888"/>
        <dbReference type="ChEBI" id="CHEBI:15377"/>
        <dbReference type="ChEBI" id="CHEBI:15378"/>
        <dbReference type="ChEBI" id="CHEBI:29959"/>
        <dbReference type="ChEBI" id="CHEBI:43474"/>
        <dbReference type="ChEBI" id="CHEBI:57642"/>
        <dbReference type="ChEBI" id="CHEBI:77875"/>
        <dbReference type="EC" id="2.5.1.72"/>
    </reaction>
</comment>
<dbReference type="NCBIfam" id="NF006879">
    <property type="entry name" value="PRK09375.1-4"/>
    <property type="match status" value="1"/>
</dbReference>
<feature type="binding site" evidence="10">
    <location>
        <position position="128"/>
    </location>
    <ligand>
        <name>[4Fe-4S] cluster</name>
        <dbReference type="ChEBI" id="CHEBI:49883"/>
    </ligand>
</feature>
<feature type="binding site" evidence="10">
    <location>
        <position position="299"/>
    </location>
    <ligand>
        <name>[4Fe-4S] cluster</name>
        <dbReference type="ChEBI" id="CHEBI:49883"/>
    </ligand>
</feature>
<evidence type="ECO:0000256" key="4">
    <source>
        <dbReference type="ARBA" id="ARBA00022490"/>
    </source>
</evidence>
<dbReference type="GO" id="GO:0034628">
    <property type="term" value="P:'de novo' NAD+ biosynthetic process from L-aspartate"/>
    <property type="evidence" value="ECO:0007669"/>
    <property type="project" value="TreeGrafter"/>
</dbReference>
<proteinExistence type="inferred from homology"/>
<keyword evidence="7 10" id="KW-0479">Metal-binding</keyword>
<gene>
    <name evidence="10 11" type="primary">nadA</name>
    <name evidence="11" type="ORF">FIV42_05260</name>
</gene>
<feature type="binding site" evidence="10">
    <location>
        <position position="65"/>
    </location>
    <ligand>
        <name>iminosuccinate</name>
        <dbReference type="ChEBI" id="CHEBI:77875"/>
    </ligand>
</feature>
<evidence type="ECO:0000256" key="10">
    <source>
        <dbReference type="HAMAP-Rule" id="MF_00568"/>
    </source>
</evidence>
<evidence type="ECO:0000256" key="7">
    <source>
        <dbReference type="ARBA" id="ARBA00022723"/>
    </source>
</evidence>
<dbReference type="FunFam" id="3.40.50.10800:FF:000003">
    <property type="entry name" value="Quinolinate synthase A"/>
    <property type="match status" value="1"/>
</dbReference>
<dbReference type="GO" id="GO:0005829">
    <property type="term" value="C:cytosol"/>
    <property type="evidence" value="ECO:0007669"/>
    <property type="project" value="TreeGrafter"/>
</dbReference>
<feature type="binding site" evidence="10">
    <location>
        <begin position="154"/>
        <end position="156"/>
    </location>
    <ligand>
        <name>iminosuccinate</name>
        <dbReference type="ChEBI" id="CHEBI:77875"/>
    </ligand>
</feature>
<dbReference type="Gene3D" id="3.40.50.10800">
    <property type="entry name" value="NadA-like"/>
    <property type="match status" value="3"/>
</dbReference>